<dbReference type="KEGG" id="vra:106764760"/>
<reference evidence="2" key="1">
    <citation type="journal article" date="2014" name="Nat. Commun.">
        <title>Genome sequence of mungbean and insights into evolution within Vigna species.</title>
        <authorList>
            <person name="Kang Y.J."/>
            <person name="Kim S.K."/>
            <person name="Kim M.Y."/>
            <person name="Lestari P."/>
            <person name="Kim K.H."/>
            <person name="Ha B.K."/>
            <person name="Jun T.H."/>
            <person name="Hwang W.J."/>
            <person name="Lee T."/>
            <person name="Lee J."/>
            <person name="Shim S."/>
            <person name="Yoon M.Y."/>
            <person name="Jang Y.E."/>
            <person name="Han K.S."/>
            <person name="Taeprayoon P."/>
            <person name="Yoon N."/>
            <person name="Somta P."/>
            <person name="Tanya P."/>
            <person name="Kim K.S."/>
            <person name="Gwag J.G."/>
            <person name="Moon J.K."/>
            <person name="Lee Y.H."/>
            <person name="Park B.S."/>
            <person name="Bombarely A."/>
            <person name="Doyle J.J."/>
            <person name="Jackson S.A."/>
            <person name="Schafleitner R."/>
            <person name="Srinives P."/>
            <person name="Varshney R.K."/>
            <person name="Lee S.H."/>
        </authorList>
    </citation>
    <scope>NUCLEOTIDE SEQUENCE [LARGE SCALE GENOMIC DNA]</scope>
    <source>
        <strain evidence="2">cv. VC1973A</strain>
    </source>
</reference>
<keyword evidence="2" id="KW-1185">Reference proteome</keyword>
<evidence type="ECO:0000256" key="1">
    <source>
        <dbReference type="SAM" id="MobiDB-lite"/>
    </source>
</evidence>
<protein>
    <submittedName>
        <fullName evidence="3">Uncharacterized protein LOC106764760 isoform X1</fullName>
    </submittedName>
</protein>
<feature type="region of interest" description="Disordered" evidence="1">
    <location>
        <begin position="1"/>
        <end position="26"/>
    </location>
</feature>
<dbReference type="AlphaFoldDB" id="A0A1S3UF07"/>
<dbReference type="OrthoDB" id="778649at2759"/>
<dbReference type="PANTHER" id="PTHR34792:SF3">
    <property type="match status" value="1"/>
</dbReference>
<feature type="region of interest" description="Disordered" evidence="1">
    <location>
        <begin position="249"/>
        <end position="276"/>
    </location>
</feature>
<dbReference type="GeneID" id="106764760"/>
<dbReference type="PANTHER" id="PTHR34792">
    <property type="entry name" value="OS02G0121500 PROTEIN"/>
    <property type="match status" value="1"/>
</dbReference>
<reference evidence="3" key="2">
    <citation type="submission" date="2025-08" db="UniProtKB">
        <authorList>
            <consortium name="RefSeq"/>
        </authorList>
    </citation>
    <scope>IDENTIFICATION</scope>
    <source>
        <tissue evidence="3">Leaf</tissue>
    </source>
</reference>
<organism evidence="2 3">
    <name type="scientific">Vigna radiata var. radiata</name>
    <name type="common">Mung bean</name>
    <name type="synonym">Phaseolus aureus</name>
    <dbReference type="NCBI Taxonomy" id="3916"/>
    <lineage>
        <taxon>Eukaryota</taxon>
        <taxon>Viridiplantae</taxon>
        <taxon>Streptophyta</taxon>
        <taxon>Embryophyta</taxon>
        <taxon>Tracheophyta</taxon>
        <taxon>Spermatophyta</taxon>
        <taxon>Magnoliopsida</taxon>
        <taxon>eudicotyledons</taxon>
        <taxon>Gunneridae</taxon>
        <taxon>Pentapetalae</taxon>
        <taxon>rosids</taxon>
        <taxon>fabids</taxon>
        <taxon>Fabales</taxon>
        <taxon>Fabaceae</taxon>
        <taxon>Papilionoideae</taxon>
        <taxon>50 kb inversion clade</taxon>
        <taxon>NPAAA clade</taxon>
        <taxon>indigoferoid/millettioid clade</taxon>
        <taxon>Phaseoleae</taxon>
        <taxon>Vigna</taxon>
    </lineage>
</organism>
<evidence type="ECO:0000313" key="3">
    <source>
        <dbReference type="RefSeq" id="XP_014504622.1"/>
    </source>
</evidence>
<dbReference type="InterPro" id="IPR040305">
    <property type="entry name" value="At1g75730-like"/>
</dbReference>
<evidence type="ECO:0000313" key="2">
    <source>
        <dbReference type="Proteomes" id="UP000087766"/>
    </source>
</evidence>
<dbReference type="Proteomes" id="UP000087766">
    <property type="component" value="Chromosome 6"/>
</dbReference>
<feature type="region of interest" description="Disordered" evidence="1">
    <location>
        <begin position="190"/>
        <end position="210"/>
    </location>
</feature>
<gene>
    <name evidence="3" type="primary">LOC106764760</name>
</gene>
<feature type="compositionally biased region" description="Polar residues" evidence="1">
    <location>
        <begin position="262"/>
        <end position="276"/>
    </location>
</feature>
<name>A0A1S3UF07_VIGRR</name>
<accession>A0A1S3UF07</accession>
<proteinExistence type="predicted"/>
<dbReference type="RefSeq" id="XP_014504622.1">
    <property type="nucleotide sequence ID" value="XM_014649136.2"/>
</dbReference>
<sequence length="704" mass="78175">MDKARNVRRGSSVFSSTNKRRHKHKHKHNLLAVFSRGDLRFSEKLKKEKVRSLSAVGTASSSFQMSCHVSQQQQQQQTRDSSSALIATTKRFKLHRNFFNDCNGASVPRKLRSATKKRGRESMLLDSEKVKNKVDGIESLKKDSVKKSKVSVKQGIRRQWTPREVVSGPITKDEEEVAETLYALAGMFPDNGSNHNNKELEGESLPDNSSVLQNLEDNASAALALEDSILASATIQAASAYGHESSPVEASKKSCLNEDVGQEQQQPDFPESTTPLMPSHGTSRTINNQNMPGVIVKSENSNRVALHDSELSLAMGLNMPRQSRISQVERKPHMEFEARDVDCKQQHMIEEQKGNEGLALWPGLSPLRPTSQAYLQSSAIKAPDWLEAAIRASKLDLMETSASSSSGRVFIPKRSWKKCAAHIHISHIIKSLEMPKRQVIKETRLFDCHQPRAHEGSKRGVLLQAHSLNGMKNGVTSTVTNPNESKNIILQQQCHYREISQSAPTPVVYGPQKQNFNFLSLSAGSNGLKADNNNNNKIGSRLEPLSKLQMPYFQSLAQQHGVVMPIPVAQSQYASTSFLDQLSVAGPQVRLQQPHYFGNPLCGTNYSSTLSHKQDHRSFWGLQQAEQSRSTVNFNITRTQFPNWQSGRHDSSAMNPCSQAILPCSSASQDTLGSKISSIPGQQKQLLAPFQDKWTRPSSSPFII</sequence>